<dbReference type="InterPro" id="IPR038417">
    <property type="entry name" value="Alpga-gal_N_sf"/>
</dbReference>
<dbReference type="InterPro" id="IPR050985">
    <property type="entry name" value="Alpha-glycosidase_related"/>
</dbReference>
<dbReference type="SUPFAM" id="SSF51445">
    <property type="entry name" value="(Trans)glycosidases"/>
    <property type="match status" value="1"/>
</dbReference>
<reference evidence="10 12" key="1">
    <citation type="submission" date="2015-09" db="EMBL/GenBank/DDBJ databases">
        <authorList>
            <consortium name="Pathogen Informatics"/>
        </authorList>
    </citation>
    <scope>NUCLEOTIDE SEQUENCE [LARGE SCALE GENOMIC DNA]</scope>
    <source>
        <strain evidence="10 12">2789STDY5834865</strain>
    </source>
</reference>
<dbReference type="RefSeq" id="WP_057571401.1">
    <property type="nucleotide sequence ID" value="NZ_CAPPQC010000159.1"/>
</dbReference>
<evidence type="ECO:0000256" key="6">
    <source>
        <dbReference type="PIRSR" id="PIRSR005536-1"/>
    </source>
</evidence>
<protein>
    <recommendedName>
        <fullName evidence="2 5">Alpha-galactosidase</fullName>
        <ecNumber evidence="2 5">3.2.1.22</ecNumber>
    </recommendedName>
</protein>
<evidence type="ECO:0000313" key="10">
    <source>
        <dbReference type="EMBL" id="CUO41235.1"/>
    </source>
</evidence>
<keyword evidence="13" id="KW-1185">Reference proteome</keyword>
<dbReference type="Pfam" id="PF16875">
    <property type="entry name" value="Glyco_hydro_36N"/>
    <property type="match status" value="1"/>
</dbReference>
<evidence type="ECO:0000259" key="9">
    <source>
        <dbReference type="Pfam" id="PF16875"/>
    </source>
</evidence>
<dbReference type="AlphaFoldDB" id="A0A174EZ30"/>
<evidence type="ECO:0000256" key="3">
    <source>
        <dbReference type="ARBA" id="ARBA00022801"/>
    </source>
</evidence>
<evidence type="ECO:0000313" key="12">
    <source>
        <dbReference type="Proteomes" id="UP000095512"/>
    </source>
</evidence>
<feature type="binding site" evidence="7">
    <location>
        <begin position="366"/>
        <end position="367"/>
    </location>
    <ligand>
        <name>substrate</name>
    </ligand>
</feature>
<keyword evidence="4 5" id="KW-0326">Glycosidase</keyword>
<evidence type="ECO:0000256" key="2">
    <source>
        <dbReference type="ARBA" id="ARBA00012755"/>
    </source>
</evidence>
<feature type="binding site" evidence="7">
    <location>
        <position position="548"/>
    </location>
    <ligand>
        <name>substrate</name>
    </ligand>
</feature>
<feature type="binding site" evidence="7">
    <location>
        <begin position="476"/>
        <end position="480"/>
    </location>
    <ligand>
        <name>substrate</name>
    </ligand>
</feature>
<feature type="binding site" evidence="7">
    <location>
        <position position="199"/>
    </location>
    <ligand>
        <name>substrate</name>
    </ligand>
</feature>
<dbReference type="InterPro" id="IPR013785">
    <property type="entry name" value="Aldolase_TIM"/>
</dbReference>
<evidence type="ECO:0000259" key="8">
    <source>
        <dbReference type="Pfam" id="PF16874"/>
    </source>
</evidence>
<feature type="binding site" evidence="7">
    <location>
        <position position="526"/>
    </location>
    <ligand>
        <name>substrate</name>
    </ligand>
</feature>
<evidence type="ECO:0000256" key="7">
    <source>
        <dbReference type="PIRSR" id="PIRSR005536-2"/>
    </source>
</evidence>
<organism evidence="10 12">
    <name type="scientific">Enterocloster clostridioformis</name>
    <dbReference type="NCBI Taxonomy" id="1531"/>
    <lineage>
        <taxon>Bacteria</taxon>
        <taxon>Bacillati</taxon>
        <taxon>Bacillota</taxon>
        <taxon>Clostridia</taxon>
        <taxon>Lachnospirales</taxon>
        <taxon>Lachnospiraceae</taxon>
        <taxon>Enterocloster</taxon>
    </lineage>
</organism>
<gene>
    <name evidence="10" type="primary">agaN</name>
    <name evidence="10" type="ORF">ERS852480_01046</name>
    <name evidence="11" type="ORF">NCTC11224_04349</name>
</gene>
<keyword evidence="3 5" id="KW-0378">Hydrolase</keyword>
<proteinExistence type="inferred from homology"/>
<dbReference type="CDD" id="cd14791">
    <property type="entry name" value="GH36"/>
    <property type="match status" value="1"/>
</dbReference>
<dbReference type="PRINTS" id="PR00743">
    <property type="entry name" value="GLHYDRLASE36"/>
</dbReference>
<comment type="similarity">
    <text evidence="5">Belongs to the glycosyl hydrolase.</text>
</comment>
<dbReference type="Proteomes" id="UP000095512">
    <property type="component" value="Unassembled WGS sequence"/>
</dbReference>
<dbReference type="InterPro" id="IPR017853">
    <property type="entry name" value="GH"/>
</dbReference>
<evidence type="ECO:0000313" key="13">
    <source>
        <dbReference type="Proteomes" id="UP000251853"/>
    </source>
</evidence>
<feature type="active site" description="Nucleophile" evidence="6">
    <location>
        <position position="478"/>
    </location>
</feature>
<dbReference type="PANTHER" id="PTHR43053:SF3">
    <property type="entry name" value="ALPHA-GALACTOSIDASE C-RELATED"/>
    <property type="match status" value="1"/>
</dbReference>
<dbReference type="Pfam" id="PF02065">
    <property type="entry name" value="Melibiase"/>
    <property type="match status" value="1"/>
</dbReference>
<accession>A0A174EZ30</accession>
<evidence type="ECO:0000313" key="11">
    <source>
        <dbReference type="EMBL" id="SQB15288.1"/>
    </source>
</evidence>
<dbReference type="InterPro" id="IPR002252">
    <property type="entry name" value="Glyco_hydro_36"/>
</dbReference>
<name>A0A174EZ30_9FIRM</name>
<reference evidence="11 13" key="2">
    <citation type="submission" date="2018-06" db="EMBL/GenBank/DDBJ databases">
        <authorList>
            <consortium name="Pathogen Informatics"/>
            <person name="Doyle S."/>
        </authorList>
    </citation>
    <scope>NUCLEOTIDE SEQUENCE [LARGE SCALE GENOMIC DNA]</scope>
    <source>
        <strain evidence="11 13">NCTC11224</strain>
    </source>
</reference>
<comment type="catalytic activity">
    <reaction evidence="1 5">
        <text>Hydrolysis of terminal, non-reducing alpha-D-galactose residues in alpha-D-galactosides, including galactose oligosaccharides, galactomannans and galactolipids.</text>
        <dbReference type="EC" id="3.2.1.22"/>
    </reaction>
</comment>
<dbReference type="Gene3D" id="2.70.98.60">
    <property type="entry name" value="alpha-galactosidase from lactobacil brevis"/>
    <property type="match status" value="1"/>
</dbReference>
<dbReference type="Gene3D" id="3.20.20.70">
    <property type="entry name" value="Aldolase class I"/>
    <property type="match status" value="1"/>
</dbReference>
<dbReference type="GO" id="GO:0016052">
    <property type="term" value="P:carbohydrate catabolic process"/>
    <property type="evidence" value="ECO:0007669"/>
    <property type="project" value="InterPro"/>
</dbReference>
<dbReference type="FunFam" id="3.20.20.70:FF:000118">
    <property type="entry name" value="Alpha-galactosidase"/>
    <property type="match status" value="1"/>
</dbReference>
<dbReference type="Pfam" id="PF16874">
    <property type="entry name" value="Glyco_hydro_36C"/>
    <property type="match status" value="1"/>
</dbReference>
<dbReference type="EMBL" id="CZAB01000006">
    <property type="protein sequence ID" value="CUO41235.1"/>
    <property type="molecule type" value="Genomic_DNA"/>
</dbReference>
<dbReference type="GO" id="GO:0004557">
    <property type="term" value="F:alpha-galactosidase activity"/>
    <property type="evidence" value="ECO:0007669"/>
    <property type="project" value="UniProtKB-UniRule"/>
</dbReference>
<feature type="binding site" evidence="7">
    <location>
        <position position="443"/>
    </location>
    <ligand>
        <name>substrate</name>
    </ligand>
</feature>
<dbReference type="PANTHER" id="PTHR43053">
    <property type="entry name" value="GLYCOSIDASE FAMILY 31"/>
    <property type="match status" value="1"/>
</dbReference>
<evidence type="ECO:0000256" key="5">
    <source>
        <dbReference type="PIRNR" id="PIRNR005536"/>
    </source>
</evidence>
<evidence type="ECO:0000256" key="1">
    <source>
        <dbReference type="ARBA" id="ARBA00001255"/>
    </source>
</evidence>
<feature type="active site" description="Proton donor" evidence="6">
    <location>
        <position position="548"/>
    </location>
</feature>
<dbReference type="InterPro" id="IPR031704">
    <property type="entry name" value="Glyco_hydro_36_N"/>
</dbReference>
<evidence type="ECO:0000256" key="4">
    <source>
        <dbReference type="ARBA" id="ARBA00023295"/>
    </source>
</evidence>
<dbReference type="InterPro" id="IPR013780">
    <property type="entry name" value="Glyco_hydro_b"/>
</dbReference>
<dbReference type="InterPro" id="IPR031705">
    <property type="entry name" value="Glyco_hydro_36_C"/>
</dbReference>
<dbReference type="PIRSF" id="PIRSF005536">
    <property type="entry name" value="Agal"/>
    <property type="match status" value="1"/>
</dbReference>
<feature type="domain" description="Glycosyl hydrolase family 36 C-terminal" evidence="8">
    <location>
        <begin position="649"/>
        <end position="725"/>
    </location>
</feature>
<sequence>MIQILKNEKNQQLFFLNTSDTSLVLFVPESRHVFIPHWGGKIEPTDIGYIIEEISRASYLPDADGKKNFKLEQMPQIYPSYGYTDLREPAFSFRWKDGSRITDLRYRSYSTYRGKRKPERLPAVLSDEDSEVLEIVLCDTLKQTEVTLVFGVFEKYNAITQSVLVKNKGEEAFYIEKICSANMDLLFSDLDLIHLSGAWGRECNIKRRHLEQGIQAVGSTRGAGGHGQNPFAALVSPDTSEDQGEVYAMNFVYSGNFLAEVEVDMHENSRFQIGIHPFEFEWKLNPGYEFQTPEVVLVYSGNGLGQMSRTFHKLYRECLMPTRFRNQERPVLLNSWEANYFDFTRDSLVSLAAQAAEAGAELFVLDDGWFGRRDDTTTSIGDWIPYEKKLGGNLESLISDIRKRKIAFGLWFEPEMVSPDSELYKQHPEWVIQVKGRRIEKSRDEYVLDLANPAVCEYIIRSVGKILSENSISYVKWDMNRNFTNTGSLYLSPEQQKELPHRYMLGLYHIMETLTKEFPDVLFEGCAGGGGRCDPGMLYYMPQIWVSDDTDALERLPIQYGTSLVYPSIGMGCHISDVPNHQTGRRVSLETRAAVAMWGNLGLELNFNKIDSAEKIQIKKYIGFYKKVRYIIQFGDLYRLKGLEIGNEYAWMYISDDGEKILITYVQIMSRPNTVSKRLRLTHVEKQALYKDTLSGRRFHGSELSEIGLEIGKISRDGDSQQWLLEKVSEKDKGQI</sequence>
<dbReference type="Proteomes" id="UP000251853">
    <property type="component" value="Unassembled WGS sequence"/>
</dbReference>
<feature type="domain" description="Glycosyl hydrolase family 36 N-terminal" evidence="9">
    <location>
        <begin position="33"/>
        <end position="285"/>
    </location>
</feature>
<dbReference type="EC" id="3.2.1.22" evidence="2 5"/>
<dbReference type="Gene3D" id="2.60.40.1180">
    <property type="entry name" value="Golgi alpha-mannosidase II"/>
    <property type="match status" value="1"/>
</dbReference>
<dbReference type="EMBL" id="UAVW01000017">
    <property type="protein sequence ID" value="SQB15288.1"/>
    <property type="molecule type" value="Genomic_DNA"/>
</dbReference>